<feature type="signal peptide" evidence="1">
    <location>
        <begin position="1"/>
        <end position="34"/>
    </location>
</feature>
<dbReference type="AlphaFoldDB" id="A0A5B0LHP0"/>
<dbReference type="EMBL" id="VDEP01000519">
    <property type="protein sequence ID" value="KAA1063861.1"/>
    <property type="molecule type" value="Genomic_DNA"/>
</dbReference>
<keyword evidence="1" id="KW-0732">Signal</keyword>
<evidence type="ECO:0000313" key="2">
    <source>
        <dbReference type="EMBL" id="KAA1063861.1"/>
    </source>
</evidence>
<comment type="caution">
    <text evidence="2">The sequence shown here is derived from an EMBL/GenBank/DDBJ whole genome shotgun (WGS) entry which is preliminary data.</text>
</comment>
<name>A0A5B0LHP0_PUCGR</name>
<proteinExistence type="predicted"/>
<gene>
    <name evidence="2" type="ORF">PGTUg99_004431</name>
</gene>
<evidence type="ECO:0000256" key="1">
    <source>
        <dbReference type="SAM" id="SignalP"/>
    </source>
</evidence>
<reference evidence="2 3" key="1">
    <citation type="submission" date="2019-05" db="EMBL/GenBank/DDBJ databases">
        <title>Emergence of the Ug99 lineage of the wheat stem rust pathogen through somatic hybridization.</title>
        <authorList>
            <person name="Li F."/>
            <person name="Upadhyaya N.M."/>
            <person name="Sperschneider J."/>
            <person name="Matny O."/>
            <person name="Nguyen-Phuc H."/>
            <person name="Mago R."/>
            <person name="Raley C."/>
            <person name="Miller M.E."/>
            <person name="Silverstein K.A.T."/>
            <person name="Henningsen E."/>
            <person name="Hirsch C.D."/>
            <person name="Visser B."/>
            <person name="Pretorius Z.A."/>
            <person name="Steffenson B.J."/>
            <person name="Schwessinger B."/>
            <person name="Dodds P.N."/>
            <person name="Figueroa M."/>
        </authorList>
    </citation>
    <scope>NUCLEOTIDE SEQUENCE [LARGE SCALE GENOMIC DNA]</scope>
    <source>
        <strain evidence="2 3">Ug99</strain>
    </source>
</reference>
<organism evidence="2 3">
    <name type="scientific">Puccinia graminis f. sp. tritici</name>
    <dbReference type="NCBI Taxonomy" id="56615"/>
    <lineage>
        <taxon>Eukaryota</taxon>
        <taxon>Fungi</taxon>
        <taxon>Dikarya</taxon>
        <taxon>Basidiomycota</taxon>
        <taxon>Pucciniomycotina</taxon>
        <taxon>Pucciniomycetes</taxon>
        <taxon>Pucciniales</taxon>
        <taxon>Pucciniaceae</taxon>
        <taxon>Puccinia</taxon>
    </lineage>
</organism>
<protein>
    <submittedName>
        <fullName evidence="2">Uncharacterized protein</fullName>
    </submittedName>
</protein>
<accession>A0A5B0LHP0</accession>
<dbReference type="Proteomes" id="UP000325313">
    <property type="component" value="Unassembled WGS sequence"/>
</dbReference>
<sequence>MFFFSLRLQSAMNLSTSAILGLLVMVAAAGLVNAEGKFFCSKDRPEAFCITPHQKGNGEEYDSAYGPWLHRLDINYPFLATDQSSKFQLIHSSSSNQQ</sequence>
<feature type="chain" id="PRO_5022764229" evidence="1">
    <location>
        <begin position="35"/>
        <end position="98"/>
    </location>
</feature>
<evidence type="ECO:0000313" key="3">
    <source>
        <dbReference type="Proteomes" id="UP000325313"/>
    </source>
</evidence>